<dbReference type="PANTHER" id="PTHR43238:SF1">
    <property type="entry name" value="GDP-L-FUCOSE SYNTHASE"/>
    <property type="match status" value="1"/>
</dbReference>
<dbReference type="OrthoDB" id="202470at2759"/>
<organism evidence="2 3">
    <name type="scientific">Catenaria anguillulae PL171</name>
    <dbReference type="NCBI Taxonomy" id="765915"/>
    <lineage>
        <taxon>Eukaryota</taxon>
        <taxon>Fungi</taxon>
        <taxon>Fungi incertae sedis</taxon>
        <taxon>Blastocladiomycota</taxon>
        <taxon>Blastocladiomycetes</taxon>
        <taxon>Blastocladiales</taxon>
        <taxon>Catenariaceae</taxon>
        <taxon>Catenaria</taxon>
    </lineage>
</organism>
<evidence type="ECO:0000313" key="3">
    <source>
        <dbReference type="Proteomes" id="UP000193411"/>
    </source>
</evidence>
<protein>
    <submittedName>
        <fullName evidence="2">Putative GDP-L-fucose synthetase</fullName>
    </submittedName>
</protein>
<dbReference type="STRING" id="765915.A0A1Y2H5U3"/>
<gene>
    <name evidence="2" type="ORF">BCR44DRAFT_23403</name>
</gene>
<accession>A0A1Y2H5U3</accession>
<dbReference type="InterPro" id="IPR036291">
    <property type="entry name" value="NAD(P)-bd_dom_sf"/>
</dbReference>
<evidence type="ECO:0000259" key="1">
    <source>
        <dbReference type="Pfam" id="PF01370"/>
    </source>
</evidence>
<dbReference type="InterPro" id="IPR001509">
    <property type="entry name" value="Epimerase_deHydtase"/>
</dbReference>
<reference evidence="2 3" key="1">
    <citation type="submission" date="2016-07" db="EMBL/GenBank/DDBJ databases">
        <title>Pervasive Adenine N6-methylation of Active Genes in Fungi.</title>
        <authorList>
            <consortium name="DOE Joint Genome Institute"/>
            <person name="Mondo S.J."/>
            <person name="Dannebaum R.O."/>
            <person name="Kuo R.C."/>
            <person name="Labutti K."/>
            <person name="Haridas S."/>
            <person name="Kuo A."/>
            <person name="Salamov A."/>
            <person name="Ahrendt S.R."/>
            <person name="Lipzen A."/>
            <person name="Sullivan W."/>
            <person name="Andreopoulos W.B."/>
            <person name="Clum A."/>
            <person name="Lindquist E."/>
            <person name="Daum C."/>
            <person name="Ramamoorthy G.K."/>
            <person name="Gryganskyi A."/>
            <person name="Culley D."/>
            <person name="Magnuson J.K."/>
            <person name="James T.Y."/>
            <person name="O'Malley M.A."/>
            <person name="Stajich J.E."/>
            <person name="Spatafora J.W."/>
            <person name="Visel A."/>
            <person name="Grigoriev I.V."/>
        </authorList>
    </citation>
    <scope>NUCLEOTIDE SEQUENCE [LARGE SCALE GENOMIC DNA]</scope>
    <source>
        <strain evidence="2 3">PL171</strain>
    </source>
</reference>
<dbReference type="GO" id="GO:0050577">
    <property type="term" value="F:GDP-L-fucose synthase activity"/>
    <property type="evidence" value="ECO:0007669"/>
    <property type="project" value="TreeGrafter"/>
</dbReference>
<evidence type="ECO:0000313" key="2">
    <source>
        <dbReference type="EMBL" id="ORZ29938.1"/>
    </source>
</evidence>
<dbReference type="Pfam" id="PF01370">
    <property type="entry name" value="Epimerase"/>
    <property type="match status" value="1"/>
</dbReference>
<dbReference type="SUPFAM" id="SSF51735">
    <property type="entry name" value="NAD(P)-binding Rossmann-fold domains"/>
    <property type="match status" value="1"/>
</dbReference>
<dbReference type="Gene3D" id="3.90.25.10">
    <property type="entry name" value="UDP-galactose 4-epimerase, domain 1"/>
    <property type="match status" value="1"/>
</dbReference>
<dbReference type="PANTHER" id="PTHR43238">
    <property type="entry name" value="GDP-L-FUCOSE SYNTHASE"/>
    <property type="match status" value="1"/>
</dbReference>
<feature type="domain" description="NAD-dependent epimerase/dehydratase" evidence="1">
    <location>
        <begin position="5"/>
        <end position="230"/>
    </location>
</feature>
<sequence length="311" mass="35239">MTKVVIVTGSNGFVGKCMQKYVQCNFDNDEFDFVFLNKSQCDLVNTKETCKVFSAIKPWGVIHLASMVGGLFENMTKSYDFMFTNTMINANVVNACHVNRVERLICVLSTCIFPDGFDNLHFSDLHRGEPHESNFGYAYSKRMLEVMVRAHNVQYGTKWQCIVPANLYGPYDHFLSSKSHVVPALIHKFHEAKKYKAETVVLRGSGLAKRQFVYVMDLVEIVCDLIQDDTKAGQNMIVSGDKEISIRELARYIKQAVGYMGEIEFESSVPCENDGQMSKTAQDSSNFSDWTPLPLGLRATYKSFCTLTHQF</sequence>
<dbReference type="EMBL" id="MCFL01000116">
    <property type="protein sequence ID" value="ORZ29938.1"/>
    <property type="molecule type" value="Genomic_DNA"/>
</dbReference>
<proteinExistence type="predicted"/>
<dbReference type="AlphaFoldDB" id="A0A1Y2H5U3"/>
<comment type="caution">
    <text evidence="2">The sequence shown here is derived from an EMBL/GenBank/DDBJ whole genome shotgun (WGS) entry which is preliminary data.</text>
</comment>
<name>A0A1Y2H5U3_9FUNG</name>
<keyword evidence="3" id="KW-1185">Reference proteome</keyword>
<dbReference type="Proteomes" id="UP000193411">
    <property type="component" value="Unassembled WGS sequence"/>
</dbReference>
<dbReference type="Gene3D" id="3.40.50.720">
    <property type="entry name" value="NAD(P)-binding Rossmann-like Domain"/>
    <property type="match status" value="1"/>
</dbReference>